<reference evidence="3" key="1">
    <citation type="submission" date="2021-07" db="EMBL/GenBank/DDBJ databases">
        <title>Draft genome of Mortierella alpina, strain LL118, isolated from an aspen leaf litter sample.</title>
        <authorList>
            <person name="Yang S."/>
            <person name="Vinatzer B.A."/>
        </authorList>
    </citation>
    <scope>NUCLEOTIDE SEQUENCE</scope>
    <source>
        <strain evidence="3">LL118</strain>
    </source>
</reference>
<evidence type="ECO:0000256" key="2">
    <source>
        <dbReference type="SAM" id="Phobius"/>
    </source>
</evidence>
<protein>
    <recommendedName>
        <fullName evidence="5">Transmembrane protein</fullName>
    </recommendedName>
</protein>
<feature type="transmembrane region" description="Helical" evidence="2">
    <location>
        <begin position="42"/>
        <end position="60"/>
    </location>
</feature>
<name>A0A9P8IF16_MORAP</name>
<organism evidence="3 4">
    <name type="scientific">Mortierella alpina</name>
    <name type="common">Oleaginous fungus</name>
    <name type="synonym">Mortierella renispora</name>
    <dbReference type="NCBI Taxonomy" id="64518"/>
    <lineage>
        <taxon>Eukaryota</taxon>
        <taxon>Fungi</taxon>
        <taxon>Fungi incertae sedis</taxon>
        <taxon>Mucoromycota</taxon>
        <taxon>Mortierellomycotina</taxon>
        <taxon>Mortierellomycetes</taxon>
        <taxon>Mortierellales</taxon>
        <taxon>Mortierellaceae</taxon>
        <taxon>Mortierella</taxon>
    </lineage>
</organism>
<evidence type="ECO:0000256" key="1">
    <source>
        <dbReference type="SAM" id="MobiDB-lite"/>
    </source>
</evidence>
<keyword evidence="2" id="KW-0472">Membrane</keyword>
<evidence type="ECO:0000313" key="4">
    <source>
        <dbReference type="Proteomes" id="UP000717515"/>
    </source>
</evidence>
<dbReference type="EMBL" id="JAIFTL010000003">
    <property type="protein sequence ID" value="KAG9327574.1"/>
    <property type="molecule type" value="Genomic_DNA"/>
</dbReference>
<feature type="transmembrane region" description="Helical" evidence="2">
    <location>
        <begin position="15"/>
        <end position="36"/>
    </location>
</feature>
<keyword evidence="2" id="KW-0812">Transmembrane</keyword>
<feature type="transmembrane region" description="Helical" evidence="2">
    <location>
        <begin position="102"/>
        <end position="125"/>
    </location>
</feature>
<feature type="compositionally biased region" description="Polar residues" evidence="1">
    <location>
        <begin position="174"/>
        <end position="188"/>
    </location>
</feature>
<dbReference type="AlphaFoldDB" id="A0A9P8IF16"/>
<keyword evidence="2" id="KW-1133">Transmembrane helix</keyword>
<accession>A0A9P8IF16</accession>
<proteinExistence type="predicted"/>
<feature type="transmembrane region" description="Helical" evidence="2">
    <location>
        <begin position="72"/>
        <end position="90"/>
    </location>
</feature>
<feature type="region of interest" description="Disordered" evidence="1">
    <location>
        <begin position="170"/>
        <end position="194"/>
    </location>
</feature>
<gene>
    <name evidence="3" type="ORF">KVV02_003819</name>
</gene>
<evidence type="ECO:0008006" key="5">
    <source>
        <dbReference type="Google" id="ProtNLM"/>
    </source>
</evidence>
<dbReference type="Proteomes" id="UP000717515">
    <property type="component" value="Unassembled WGS sequence"/>
</dbReference>
<sequence length="351" mass="37682">MWSPSFSTVRIIQRCILRLACGSACGSIILFVASFATGRSPTAIQFPRIFTTVGVAIFAYYKNSMSHDGRRLMVLCLSCFCAILFIFYAGRLISLAQTEHTFVLYLAGGVDVVIATLLLIDGVLVDLYSIHLNSIQATSSRNISTESSGNVHDALQEPLPVHMYQPRLSLAPSEETSSQSGTTVVPTSDDNEVVPQDNDAVELEELPKYERRRPTQHATIVDMTNLESVDATVLRLAVSISSLELDVTNNDGSGYEQGQELRWELGGRLSTVEAPEYSPSLEEAPAETASLLPSPAPTYDRIAPLASSRHSGSSVMLTSTLSETPAGPVTAAPPGGAPFITVTSAPPVYTP</sequence>
<evidence type="ECO:0000313" key="3">
    <source>
        <dbReference type="EMBL" id="KAG9327574.1"/>
    </source>
</evidence>
<comment type="caution">
    <text evidence="3">The sequence shown here is derived from an EMBL/GenBank/DDBJ whole genome shotgun (WGS) entry which is preliminary data.</text>
</comment>